<accession>A0ACA9K616</accession>
<evidence type="ECO:0000313" key="1">
    <source>
        <dbReference type="EMBL" id="CAG8454253.1"/>
    </source>
</evidence>
<reference evidence="1" key="1">
    <citation type="submission" date="2021-06" db="EMBL/GenBank/DDBJ databases">
        <authorList>
            <person name="Kallberg Y."/>
            <person name="Tangrot J."/>
            <person name="Rosling A."/>
        </authorList>
    </citation>
    <scope>NUCLEOTIDE SEQUENCE</scope>
    <source>
        <strain evidence="1">IL203A</strain>
    </source>
</reference>
<evidence type="ECO:0000313" key="2">
    <source>
        <dbReference type="Proteomes" id="UP000789702"/>
    </source>
</evidence>
<dbReference type="Proteomes" id="UP000789702">
    <property type="component" value="Unassembled WGS sequence"/>
</dbReference>
<feature type="non-terminal residue" evidence="1">
    <location>
        <position position="1"/>
    </location>
</feature>
<organism evidence="1 2">
    <name type="scientific">Dentiscutata heterogama</name>
    <dbReference type="NCBI Taxonomy" id="1316150"/>
    <lineage>
        <taxon>Eukaryota</taxon>
        <taxon>Fungi</taxon>
        <taxon>Fungi incertae sedis</taxon>
        <taxon>Mucoromycota</taxon>
        <taxon>Glomeromycotina</taxon>
        <taxon>Glomeromycetes</taxon>
        <taxon>Diversisporales</taxon>
        <taxon>Gigasporaceae</taxon>
        <taxon>Dentiscutata</taxon>
    </lineage>
</organism>
<sequence>SSIDNADSNNLAKDTNSTWAKILFTYCNIVEDSKSISDAEGSHSIVSSNITGNTQCGSFVADKDFSSKHVKIEKSDEIFDNVDSHYFHSDEIFDSENVRSGETEDMSKKSYLTT</sequence>
<proteinExistence type="predicted"/>
<dbReference type="EMBL" id="CAJVPU010000549">
    <property type="protein sequence ID" value="CAG8454253.1"/>
    <property type="molecule type" value="Genomic_DNA"/>
</dbReference>
<keyword evidence="2" id="KW-1185">Reference proteome</keyword>
<comment type="caution">
    <text evidence="1">The sequence shown here is derived from an EMBL/GenBank/DDBJ whole genome shotgun (WGS) entry which is preliminary data.</text>
</comment>
<name>A0ACA9K616_9GLOM</name>
<gene>
    <name evidence="1" type="ORF">DHETER_LOCUS991</name>
</gene>
<protein>
    <submittedName>
        <fullName evidence="1">9382_t:CDS:1</fullName>
    </submittedName>
</protein>